<keyword evidence="1" id="KW-0472">Membrane</keyword>
<feature type="transmembrane region" description="Helical" evidence="1">
    <location>
        <begin position="143"/>
        <end position="167"/>
    </location>
</feature>
<dbReference type="InterPro" id="IPR010540">
    <property type="entry name" value="CmpB_TMEM229"/>
</dbReference>
<dbReference type="Pfam" id="PF06541">
    <property type="entry name" value="ABC_trans_CmpB"/>
    <property type="match status" value="1"/>
</dbReference>
<feature type="transmembrane region" description="Helical" evidence="1">
    <location>
        <begin position="111"/>
        <end position="131"/>
    </location>
</feature>
<gene>
    <name evidence="2" type="ORF">ACFQ4R_03335</name>
</gene>
<feature type="transmembrane region" description="Helical" evidence="1">
    <location>
        <begin position="66"/>
        <end position="90"/>
    </location>
</feature>
<comment type="caution">
    <text evidence="2">The sequence shown here is derived from an EMBL/GenBank/DDBJ whole genome shotgun (WGS) entry which is preliminary data.</text>
</comment>
<accession>A0ABW4BLW6</accession>
<dbReference type="EMBL" id="JBHTOH010000020">
    <property type="protein sequence ID" value="MFD1410648.1"/>
    <property type="molecule type" value="Genomic_DNA"/>
</dbReference>
<feature type="transmembrane region" description="Helical" evidence="1">
    <location>
        <begin position="6"/>
        <end position="23"/>
    </location>
</feature>
<keyword evidence="3" id="KW-1185">Reference proteome</keyword>
<feature type="transmembrane region" description="Helical" evidence="1">
    <location>
        <begin position="35"/>
        <end position="60"/>
    </location>
</feature>
<keyword evidence="1" id="KW-0812">Transmembrane</keyword>
<keyword evidence="1" id="KW-1133">Transmembrane helix</keyword>
<sequence>MTVNTFTTVVLEFFIYAMIGWLWETSLAAVKQHKFVDTGFLIGPITPIYGFGVLGVIYLLEPWQHQLGLLFIFATILVSLLEYLTGFLLEKLFHTKWWNYEKVPLNIQGRVALPVSIFWGICCVLIIRYVQPEVAQLVNWLRHFGLLLPVGLIAVGSFDFGFTLANLQSFRQKLEKLELAVEERRTQLNADVTNLRTDVQENWDDFLTRHPQNQARLSNLNFGQRHLLRSFPNLRTDNDKVSTHLDDIRELVVALRKKSKQDKRK</sequence>
<dbReference type="Proteomes" id="UP001597191">
    <property type="component" value="Unassembled WGS sequence"/>
</dbReference>
<evidence type="ECO:0000313" key="2">
    <source>
        <dbReference type="EMBL" id="MFD1410648.1"/>
    </source>
</evidence>
<reference evidence="3" key="1">
    <citation type="journal article" date="2019" name="Int. J. Syst. Evol. Microbiol.">
        <title>The Global Catalogue of Microorganisms (GCM) 10K type strain sequencing project: providing services to taxonomists for standard genome sequencing and annotation.</title>
        <authorList>
            <consortium name="The Broad Institute Genomics Platform"/>
            <consortium name="The Broad Institute Genome Sequencing Center for Infectious Disease"/>
            <person name="Wu L."/>
            <person name="Ma J."/>
        </authorList>
    </citation>
    <scope>NUCLEOTIDE SEQUENCE [LARGE SCALE GENOMIC DNA]</scope>
    <source>
        <strain evidence="3">CCM 8937</strain>
    </source>
</reference>
<proteinExistence type="predicted"/>
<organism evidence="2 3">
    <name type="scientific">Lapidilactobacillus gannanensis</name>
    <dbReference type="NCBI Taxonomy" id="2486002"/>
    <lineage>
        <taxon>Bacteria</taxon>
        <taxon>Bacillati</taxon>
        <taxon>Bacillota</taxon>
        <taxon>Bacilli</taxon>
        <taxon>Lactobacillales</taxon>
        <taxon>Lactobacillaceae</taxon>
        <taxon>Lapidilactobacillus</taxon>
    </lineage>
</organism>
<evidence type="ECO:0000313" key="3">
    <source>
        <dbReference type="Proteomes" id="UP001597191"/>
    </source>
</evidence>
<dbReference type="RefSeq" id="WP_125650215.1">
    <property type="nucleotide sequence ID" value="NZ_JBHTOH010000020.1"/>
</dbReference>
<name>A0ABW4BLW6_9LACO</name>
<evidence type="ECO:0000256" key="1">
    <source>
        <dbReference type="SAM" id="Phobius"/>
    </source>
</evidence>
<protein>
    <submittedName>
        <fullName evidence="2">ABC transporter permease</fullName>
    </submittedName>
</protein>